<dbReference type="Proteomes" id="UP000094385">
    <property type="component" value="Unassembled WGS sequence"/>
</dbReference>
<dbReference type="AlphaFoldDB" id="A0A1E3QG85"/>
<evidence type="ECO:0000256" key="1">
    <source>
        <dbReference type="SAM" id="Phobius"/>
    </source>
</evidence>
<feature type="transmembrane region" description="Helical" evidence="1">
    <location>
        <begin position="154"/>
        <end position="176"/>
    </location>
</feature>
<keyword evidence="3" id="KW-1185">Reference proteome</keyword>
<dbReference type="EMBL" id="KV454290">
    <property type="protein sequence ID" value="ODQ75997.1"/>
    <property type="molecule type" value="Genomic_DNA"/>
</dbReference>
<keyword evidence="1" id="KW-0812">Transmembrane</keyword>
<accession>A0A1E3QG85</accession>
<evidence type="ECO:0000313" key="3">
    <source>
        <dbReference type="Proteomes" id="UP000094385"/>
    </source>
</evidence>
<organism evidence="2 3">
    <name type="scientific">Lipomyces starkeyi NRRL Y-11557</name>
    <dbReference type="NCBI Taxonomy" id="675824"/>
    <lineage>
        <taxon>Eukaryota</taxon>
        <taxon>Fungi</taxon>
        <taxon>Dikarya</taxon>
        <taxon>Ascomycota</taxon>
        <taxon>Saccharomycotina</taxon>
        <taxon>Lipomycetes</taxon>
        <taxon>Lipomycetales</taxon>
        <taxon>Lipomycetaceae</taxon>
        <taxon>Lipomyces</taxon>
    </lineage>
</organism>
<feature type="transmembrane region" description="Helical" evidence="1">
    <location>
        <begin position="21"/>
        <end position="40"/>
    </location>
</feature>
<feature type="transmembrane region" description="Helical" evidence="1">
    <location>
        <begin position="55"/>
        <end position="73"/>
    </location>
</feature>
<proteinExistence type="predicted"/>
<keyword evidence="1" id="KW-0472">Membrane</keyword>
<evidence type="ECO:0000313" key="2">
    <source>
        <dbReference type="EMBL" id="ODQ75997.1"/>
    </source>
</evidence>
<protein>
    <submittedName>
        <fullName evidence="2">Uncharacterized protein</fullName>
    </submittedName>
</protein>
<gene>
    <name evidence="2" type="ORF">LIPSTDRAFT_1401</name>
</gene>
<feature type="transmembrane region" description="Helical" evidence="1">
    <location>
        <begin position="123"/>
        <end position="142"/>
    </location>
</feature>
<name>A0A1E3QG85_LIPST</name>
<keyword evidence="1" id="KW-1133">Transmembrane helix</keyword>
<reference evidence="2 3" key="1">
    <citation type="journal article" date="2016" name="Proc. Natl. Acad. Sci. U.S.A.">
        <title>Comparative genomics of biotechnologically important yeasts.</title>
        <authorList>
            <person name="Riley R."/>
            <person name="Haridas S."/>
            <person name="Wolfe K.H."/>
            <person name="Lopes M.R."/>
            <person name="Hittinger C.T."/>
            <person name="Goeker M."/>
            <person name="Salamov A.A."/>
            <person name="Wisecaver J.H."/>
            <person name="Long T.M."/>
            <person name="Calvey C.H."/>
            <person name="Aerts A.L."/>
            <person name="Barry K.W."/>
            <person name="Choi C."/>
            <person name="Clum A."/>
            <person name="Coughlan A.Y."/>
            <person name="Deshpande S."/>
            <person name="Douglass A.P."/>
            <person name="Hanson S.J."/>
            <person name="Klenk H.-P."/>
            <person name="LaButti K.M."/>
            <person name="Lapidus A."/>
            <person name="Lindquist E.A."/>
            <person name="Lipzen A.M."/>
            <person name="Meier-Kolthoff J.P."/>
            <person name="Ohm R.A."/>
            <person name="Otillar R.P."/>
            <person name="Pangilinan J.L."/>
            <person name="Peng Y."/>
            <person name="Rokas A."/>
            <person name="Rosa C.A."/>
            <person name="Scheuner C."/>
            <person name="Sibirny A.A."/>
            <person name="Slot J.C."/>
            <person name="Stielow J.B."/>
            <person name="Sun H."/>
            <person name="Kurtzman C.P."/>
            <person name="Blackwell M."/>
            <person name="Grigoriev I.V."/>
            <person name="Jeffries T.W."/>
        </authorList>
    </citation>
    <scope>NUCLEOTIDE SEQUENCE [LARGE SCALE GENOMIC DNA]</scope>
    <source>
        <strain evidence="2 3">NRRL Y-11557</strain>
    </source>
</reference>
<sequence>MPSVLIPPQNSQQKGKVLYGSVYLVVTYGLLSIVSVWGAVRSYVNVDNSFPVDAVWSLSFGAIALVCLLLVIATMKSSFKEDDASCATVYFNTSEENWAESSEVALFTSSEKIEISVNLVQELLVYVSLGIFIFGSPLLYMVDTFREKKRDRETAISPFLLGFGTGMYVWCLWWYLTGLVMMIRMRRQLFISTVEVQLAQPVNLECTEKADALTFDVKKVVRKFAQDLAKNLGPKWMASDGSYYYFIISGEEGGLVYGRMSAKTGLAGP</sequence>